<sequence length="248" mass="29494">MIHLYLRFYEELNDFLPLERRKKDFMHVINSKASIKDVIESLGVPHTEVELILVNHKSVDFNYHVQDGDRISIYPMFEAFDVTTLIRVRPEPLRKTRFILDVHLGKLAKYLRLLGFDTTYEKSIEDVEIAERSRFENRIVLTRDINLLKHKRITHGYWVRNDKPINQVQEILTRFDLYLQCKPLTRCMKCNGILIAAPKNEISKSLLPLTQQYYEKFMRCDSCQQIYWQGSHYEKLLQKISLIISKTS</sequence>
<evidence type="ECO:0000259" key="3">
    <source>
        <dbReference type="Pfam" id="PF14451"/>
    </source>
</evidence>
<dbReference type="EMBL" id="CP119078">
    <property type="protein sequence ID" value="WED44021.1"/>
    <property type="molecule type" value="Genomic_DNA"/>
</dbReference>
<feature type="domain" description="Mut7-C RNAse" evidence="2">
    <location>
        <begin position="96"/>
        <end position="239"/>
    </location>
</feature>
<dbReference type="InterPro" id="IPR012675">
    <property type="entry name" value="Beta-grasp_dom_sf"/>
</dbReference>
<dbReference type="PANTHER" id="PTHR39081:SF1">
    <property type="entry name" value="MUT7-C RNASE DOMAIN-CONTAINING PROTEIN"/>
    <property type="match status" value="1"/>
</dbReference>
<dbReference type="Pfam" id="PF01927">
    <property type="entry name" value="Mut7-C"/>
    <property type="match status" value="1"/>
</dbReference>
<evidence type="ECO:0000256" key="1">
    <source>
        <dbReference type="PROSITE-ProRule" id="PRU00182"/>
    </source>
</evidence>
<feature type="domain" description="Ubiquitin Mut7-C" evidence="3">
    <location>
        <begin position="3"/>
        <end position="81"/>
    </location>
</feature>
<dbReference type="Proteomes" id="UP001222087">
    <property type="component" value="Chromosome"/>
</dbReference>
<dbReference type="InterPro" id="IPR027798">
    <property type="entry name" value="Ub_Mut7C"/>
</dbReference>
<accession>A0ABY8AV39</accession>
<dbReference type="SUPFAM" id="SSF54285">
    <property type="entry name" value="MoaD/ThiS"/>
    <property type="match status" value="1"/>
</dbReference>
<evidence type="ECO:0000313" key="5">
    <source>
        <dbReference type="Proteomes" id="UP001222087"/>
    </source>
</evidence>
<keyword evidence="1" id="KW-0694">RNA-binding</keyword>
<dbReference type="RefSeq" id="WP_275089837.1">
    <property type="nucleotide sequence ID" value="NZ_CP119078.1"/>
</dbReference>
<proteinExistence type="predicted"/>
<dbReference type="PANTHER" id="PTHR39081">
    <property type="entry name" value="MUT7-C DOMAIN-CONTAINING PROTEIN"/>
    <property type="match status" value="1"/>
</dbReference>
<name>A0ABY8AV39_9GAMM</name>
<gene>
    <name evidence="4" type="ORF">PXX05_04340</name>
</gene>
<protein>
    <submittedName>
        <fullName evidence="4">Mut7-C RNAse domain-containing protein</fullName>
    </submittedName>
</protein>
<reference evidence="4 5" key="1">
    <citation type="submission" date="2023-02" db="EMBL/GenBank/DDBJ databases">
        <title>Genome Sequence of L. cardiaca H63T.</title>
        <authorList>
            <person name="Lopez A.E."/>
            <person name="Cianciotto N.P."/>
        </authorList>
    </citation>
    <scope>NUCLEOTIDE SEQUENCE [LARGE SCALE GENOMIC DNA]</scope>
    <source>
        <strain evidence="4 5">H63</strain>
    </source>
</reference>
<organism evidence="4 5">
    <name type="scientific">Legionella cardiaca</name>
    <dbReference type="NCBI Taxonomy" id="1071983"/>
    <lineage>
        <taxon>Bacteria</taxon>
        <taxon>Pseudomonadati</taxon>
        <taxon>Pseudomonadota</taxon>
        <taxon>Gammaproteobacteria</taxon>
        <taxon>Legionellales</taxon>
        <taxon>Legionellaceae</taxon>
        <taxon>Legionella</taxon>
    </lineage>
</organism>
<evidence type="ECO:0000313" key="4">
    <source>
        <dbReference type="EMBL" id="WED44021.1"/>
    </source>
</evidence>
<dbReference type="Pfam" id="PF14451">
    <property type="entry name" value="Ub-Mut7C"/>
    <property type="match status" value="1"/>
</dbReference>
<dbReference type="Gene3D" id="3.10.20.30">
    <property type="match status" value="1"/>
</dbReference>
<dbReference type="PROSITE" id="PS50889">
    <property type="entry name" value="S4"/>
    <property type="match status" value="1"/>
</dbReference>
<evidence type="ECO:0000259" key="2">
    <source>
        <dbReference type="Pfam" id="PF01927"/>
    </source>
</evidence>
<dbReference type="InterPro" id="IPR016155">
    <property type="entry name" value="Mopterin_synth/thiamin_S_b"/>
</dbReference>
<dbReference type="InterPro" id="IPR002782">
    <property type="entry name" value="Mut7-C_RNAse_dom"/>
</dbReference>
<keyword evidence="5" id="KW-1185">Reference proteome</keyword>